<gene>
    <name evidence="1" type="ORF">L210DRAFT_3555770</name>
</gene>
<evidence type="ECO:0000313" key="1">
    <source>
        <dbReference type="EMBL" id="KAF8433673.1"/>
    </source>
</evidence>
<organism evidence="1 2">
    <name type="scientific">Boletus edulis BED1</name>
    <dbReference type="NCBI Taxonomy" id="1328754"/>
    <lineage>
        <taxon>Eukaryota</taxon>
        <taxon>Fungi</taxon>
        <taxon>Dikarya</taxon>
        <taxon>Basidiomycota</taxon>
        <taxon>Agaricomycotina</taxon>
        <taxon>Agaricomycetes</taxon>
        <taxon>Agaricomycetidae</taxon>
        <taxon>Boletales</taxon>
        <taxon>Boletineae</taxon>
        <taxon>Boletaceae</taxon>
        <taxon>Boletoideae</taxon>
        <taxon>Boletus</taxon>
    </lineage>
</organism>
<reference evidence="1" key="2">
    <citation type="journal article" date="2020" name="Nat. Commun.">
        <title>Large-scale genome sequencing of mycorrhizal fungi provides insights into the early evolution of symbiotic traits.</title>
        <authorList>
            <person name="Miyauchi S."/>
            <person name="Kiss E."/>
            <person name="Kuo A."/>
            <person name="Drula E."/>
            <person name="Kohler A."/>
            <person name="Sanchez-Garcia M."/>
            <person name="Morin E."/>
            <person name="Andreopoulos B."/>
            <person name="Barry K.W."/>
            <person name="Bonito G."/>
            <person name="Buee M."/>
            <person name="Carver A."/>
            <person name="Chen C."/>
            <person name="Cichocki N."/>
            <person name="Clum A."/>
            <person name="Culley D."/>
            <person name="Crous P.W."/>
            <person name="Fauchery L."/>
            <person name="Girlanda M."/>
            <person name="Hayes R.D."/>
            <person name="Keri Z."/>
            <person name="LaButti K."/>
            <person name="Lipzen A."/>
            <person name="Lombard V."/>
            <person name="Magnuson J."/>
            <person name="Maillard F."/>
            <person name="Murat C."/>
            <person name="Nolan M."/>
            <person name="Ohm R.A."/>
            <person name="Pangilinan J."/>
            <person name="Pereira M.F."/>
            <person name="Perotto S."/>
            <person name="Peter M."/>
            <person name="Pfister S."/>
            <person name="Riley R."/>
            <person name="Sitrit Y."/>
            <person name="Stielow J.B."/>
            <person name="Szollosi G."/>
            <person name="Zifcakova L."/>
            <person name="Stursova M."/>
            <person name="Spatafora J.W."/>
            <person name="Tedersoo L."/>
            <person name="Vaario L.M."/>
            <person name="Yamada A."/>
            <person name="Yan M."/>
            <person name="Wang P."/>
            <person name="Xu J."/>
            <person name="Bruns T."/>
            <person name="Baldrian P."/>
            <person name="Vilgalys R."/>
            <person name="Dunand C."/>
            <person name="Henrissat B."/>
            <person name="Grigoriev I.V."/>
            <person name="Hibbett D."/>
            <person name="Nagy L.G."/>
            <person name="Martin F.M."/>
        </authorList>
    </citation>
    <scope>NUCLEOTIDE SEQUENCE</scope>
    <source>
        <strain evidence="1">BED1</strain>
    </source>
</reference>
<name>A0AAD4BLB8_BOLED</name>
<keyword evidence="2" id="KW-1185">Reference proteome</keyword>
<comment type="caution">
    <text evidence="1">The sequence shown here is derived from an EMBL/GenBank/DDBJ whole genome shotgun (WGS) entry which is preliminary data.</text>
</comment>
<dbReference type="Proteomes" id="UP001194468">
    <property type="component" value="Unassembled WGS sequence"/>
</dbReference>
<reference evidence="1" key="1">
    <citation type="submission" date="2019-10" db="EMBL/GenBank/DDBJ databases">
        <authorList>
            <consortium name="DOE Joint Genome Institute"/>
            <person name="Kuo A."/>
            <person name="Miyauchi S."/>
            <person name="Kiss E."/>
            <person name="Drula E."/>
            <person name="Kohler A."/>
            <person name="Sanchez-Garcia M."/>
            <person name="Andreopoulos B."/>
            <person name="Barry K.W."/>
            <person name="Bonito G."/>
            <person name="Buee M."/>
            <person name="Carver A."/>
            <person name="Chen C."/>
            <person name="Cichocki N."/>
            <person name="Clum A."/>
            <person name="Culley D."/>
            <person name="Crous P.W."/>
            <person name="Fauchery L."/>
            <person name="Girlanda M."/>
            <person name="Hayes R."/>
            <person name="Keri Z."/>
            <person name="LaButti K."/>
            <person name="Lipzen A."/>
            <person name="Lombard V."/>
            <person name="Magnuson J."/>
            <person name="Maillard F."/>
            <person name="Morin E."/>
            <person name="Murat C."/>
            <person name="Nolan M."/>
            <person name="Ohm R."/>
            <person name="Pangilinan J."/>
            <person name="Pereira M."/>
            <person name="Perotto S."/>
            <person name="Peter M."/>
            <person name="Riley R."/>
            <person name="Sitrit Y."/>
            <person name="Stielow B."/>
            <person name="Szollosi G."/>
            <person name="Zifcakova L."/>
            <person name="Stursova M."/>
            <person name="Spatafora J.W."/>
            <person name="Tedersoo L."/>
            <person name="Vaario L.-M."/>
            <person name="Yamada A."/>
            <person name="Yan M."/>
            <person name="Wang P."/>
            <person name="Xu J."/>
            <person name="Bruns T."/>
            <person name="Baldrian P."/>
            <person name="Vilgalys R."/>
            <person name="Henrissat B."/>
            <person name="Grigoriev I.V."/>
            <person name="Hibbett D."/>
            <person name="Nagy L.G."/>
            <person name="Martin F.M."/>
        </authorList>
    </citation>
    <scope>NUCLEOTIDE SEQUENCE</scope>
    <source>
        <strain evidence="1">BED1</strain>
    </source>
</reference>
<dbReference type="AlphaFoldDB" id="A0AAD4BLB8"/>
<sequence length="89" mass="10201">MESHGGWTLGNVAQRIRSLSQNAFGCFSEVLSLLLCIKDVQSHTILWVVRRSFPLMFFEHLSRILWQLLQQLTSALHPLRHGLRCAGKD</sequence>
<protein>
    <submittedName>
        <fullName evidence="1">Uncharacterized protein</fullName>
    </submittedName>
</protein>
<evidence type="ECO:0000313" key="2">
    <source>
        <dbReference type="Proteomes" id="UP001194468"/>
    </source>
</evidence>
<accession>A0AAD4BLB8</accession>
<proteinExistence type="predicted"/>
<dbReference type="EMBL" id="WHUW01000032">
    <property type="protein sequence ID" value="KAF8433673.1"/>
    <property type="molecule type" value="Genomic_DNA"/>
</dbReference>